<reference evidence="2" key="1">
    <citation type="journal article" date="2014" name="Science">
        <title>Nonhuman genetics. Genomic basis for the convergent evolution of electric organs.</title>
        <authorList>
            <person name="Gallant J.R."/>
            <person name="Traeger L.L."/>
            <person name="Volkening J.D."/>
            <person name="Moffett H."/>
            <person name="Chen P.H."/>
            <person name="Novina C.D."/>
            <person name="Phillips G.N.Jr."/>
            <person name="Anand R."/>
            <person name="Wells G.B."/>
            <person name="Pinch M."/>
            <person name="Guth R."/>
            <person name="Unguez G.A."/>
            <person name="Albert J.S."/>
            <person name="Zakon H.H."/>
            <person name="Samanta M.P."/>
            <person name="Sussman M.R."/>
        </authorList>
    </citation>
    <scope>NUCLEOTIDE SEQUENCE [LARGE SCALE GENOMIC DNA]</scope>
</reference>
<reference evidence="1" key="5">
    <citation type="submission" date="2025-09" db="UniProtKB">
        <authorList>
            <consortium name="Ensembl"/>
        </authorList>
    </citation>
    <scope>IDENTIFICATION</scope>
</reference>
<organism evidence="1 2">
    <name type="scientific">Electrophorus electricus</name>
    <name type="common">Electric eel</name>
    <name type="synonym">Gymnotus electricus</name>
    <dbReference type="NCBI Taxonomy" id="8005"/>
    <lineage>
        <taxon>Eukaryota</taxon>
        <taxon>Metazoa</taxon>
        <taxon>Chordata</taxon>
        <taxon>Craniata</taxon>
        <taxon>Vertebrata</taxon>
        <taxon>Euteleostomi</taxon>
        <taxon>Actinopterygii</taxon>
        <taxon>Neopterygii</taxon>
        <taxon>Teleostei</taxon>
        <taxon>Ostariophysi</taxon>
        <taxon>Gymnotiformes</taxon>
        <taxon>Gymnotoidei</taxon>
        <taxon>Gymnotidae</taxon>
        <taxon>Electrophorus</taxon>
    </lineage>
</organism>
<reference evidence="1" key="4">
    <citation type="submission" date="2025-08" db="UniProtKB">
        <authorList>
            <consortium name="Ensembl"/>
        </authorList>
    </citation>
    <scope>IDENTIFICATION</scope>
</reference>
<sequence>MEPSFGLLLLVSRVVPSFQPLEVRQRGGRRLVQEQRHGLRLLRLGHEHGVAAQRYRLVLHLVPIDPGEDLGKPRVCDAVRDPVQ</sequence>
<protein>
    <submittedName>
        <fullName evidence="1">Uncharacterized protein</fullName>
    </submittedName>
</protein>
<proteinExistence type="predicted"/>
<dbReference type="AlphaFoldDB" id="A0A4W4FIS3"/>
<dbReference type="Proteomes" id="UP000314983">
    <property type="component" value="Chromosome 26"/>
</dbReference>
<evidence type="ECO:0000313" key="2">
    <source>
        <dbReference type="Proteomes" id="UP000314983"/>
    </source>
</evidence>
<reference evidence="2" key="2">
    <citation type="journal article" date="2017" name="Sci. Adv.">
        <title>A tail of two voltages: Proteomic comparison of the three electric organs of the electric eel.</title>
        <authorList>
            <person name="Traeger L.L."/>
            <person name="Sabat G."/>
            <person name="Barrett-Wilt G.A."/>
            <person name="Wells G.B."/>
            <person name="Sussman M.R."/>
        </authorList>
    </citation>
    <scope>NUCLEOTIDE SEQUENCE [LARGE SCALE GENOMIC DNA]</scope>
</reference>
<dbReference type="Ensembl" id="ENSEEET00000024339.2">
    <property type="protein sequence ID" value="ENSEEEP00000024067.1"/>
    <property type="gene ID" value="ENSEEEG00000011671.2"/>
</dbReference>
<keyword evidence="2" id="KW-1185">Reference proteome</keyword>
<dbReference type="OMA" id="MLLLWHH"/>
<name>A0A4W4FIS3_ELEEL</name>
<evidence type="ECO:0000313" key="1">
    <source>
        <dbReference type="Ensembl" id="ENSEEEP00000024067.1"/>
    </source>
</evidence>
<accession>A0A4W4FIS3</accession>
<reference evidence="1" key="3">
    <citation type="submission" date="2020-05" db="EMBL/GenBank/DDBJ databases">
        <title>Electrophorus electricus (electric eel) genome, fEleEle1, primary haplotype.</title>
        <authorList>
            <person name="Myers G."/>
            <person name="Meyer A."/>
            <person name="Fedrigo O."/>
            <person name="Formenti G."/>
            <person name="Rhie A."/>
            <person name="Tracey A."/>
            <person name="Sims Y."/>
            <person name="Jarvis E.D."/>
        </authorList>
    </citation>
    <scope>NUCLEOTIDE SEQUENCE [LARGE SCALE GENOMIC DNA]</scope>
</reference>
<dbReference type="GeneTree" id="ENSGT01030000234960"/>